<name>A0A6N3AN34_9ENTR</name>
<dbReference type="Gene3D" id="2.60.200.60">
    <property type="match status" value="1"/>
</dbReference>
<gene>
    <name evidence="1" type="ORF">EMLFYP7_00923</name>
</gene>
<evidence type="ECO:0000313" key="1">
    <source>
        <dbReference type="EMBL" id="VYT90940.1"/>
    </source>
</evidence>
<dbReference type="CDD" id="cd14744">
    <property type="entry name" value="PAAR_CT_2"/>
    <property type="match status" value="1"/>
</dbReference>
<dbReference type="Pfam" id="PF05488">
    <property type="entry name" value="PAAR_motif"/>
    <property type="match status" value="1"/>
</dbReference>
<dbReference type="RefSeq" id="WP_156565063.1">
    <property type="nucleotide sequence ID" value="NZ_CACRTZ010000004.1"/>
</dbReference>
<evidence type="ECO:0008006" key="2">
    <source>
        <dbReference type="Google" id="ProtNLM"/>
    </source>
</evidence>
<accession>A0A6N3AN34</accession>
<protein>
    <recommendedName>
        <fullName evidence="2">PAAR domain-containing protein</fullName>
    </recommendedName>
</protein>
<dbReference type="AlphaFoldDB" id="A0A6N3AN34"/>
<dbReference type="EMBL" id="CACRTZ010000004">
    <property type="protein sequence ID" value="VYT90940.1"/>
    <property type="molecule type" value="Genomic_DNA"/>
</dbReference>
<dbReference type="InterPro" id="IPR008727">
    <property type="entry name" value="PAAR_motif"/>
</dbReference>
<sequence>MRTRVQGVKIIVKGDTSTTRGTVLTGTPDATDAKIEIALLDDRVFCLACKTTGIISEGTPLMKVQGIPVALEGHIVSCQCPRGSHRLVAR</sequence>
<organism evidence="1">
    <name type="scientific">Phytobacter massiliensis</name>
    <dbReference type="NCBI Taxonomy" id="1485952"/>
    <lineage>
        <taxon>Bacteria</taxon>
        <taxon>Pseudomonadati</taxon>
        <taxon>Pseudomonadota</taxon>
        <taxon>Gammaproteobacteria</taxon>
        <taxon>Enterobacterales</taxon>
        <taxon>Enterobacteriaceae</taxon>
        <taxon>Phytobacter</taxon>
    </lineage>
</organism>
<reference evidence="1" key="1">
    <citation type="submission" date="2019-11" db="EMBL/GenBank/DDBJ databases">
        <authorList>
            <person name="Feng L."/>
        </authorList>
    </citation>
    <scope>NUCLEOTIDE SEQUENCE</scope>
    <source>
        <strain evidence="1">EMassiliensisLFYP7</strain>
    </source>
</reference>
<proteinExistence type="predicted"/>